<feature type="region of interest" description="Disordered" evidence="1">
    <location>
        <begin position="1"/>
        <end position="95"/>
    </location>
</feature>
<feature type="compositionally biased region" description="Basic and acidic residues" evidence="1">
    <location>
        <begin position="62"/>
        <end position="76"/>
    </location>
</feature>
<feature type="region of interest" description="Disordered" evidence="1">
    <location>
        <begin position="208"/>
        <end position="246"/>
    </location>
</feature>
<name>E9ASY9_LEIMU</name>
<sequence length="1525" mass="158963">MSSPLLHRGPMQHPLPSSPSGSRSRQEEVEEHHHQLTQRSSGGMPLPEPFSFTGSTESTVADIKHGSSDDSRHDGKWPLGYGDDSTKSSPVLFDRHDYDGVQDEDADDMSMVYEQGEVDCRLGSAPRPAEMRTEHWPQRKRGEAAEGHEKTWGVISARQCTSSEPRRGTGIDSYSCISSNAEAIADFSSSGASPTLSSDGGRAALGHRELSNTQGHPAVYEEEGEGDRYCATPHSSSRGQNDHCNSAAASQRFEHAAQQDVLLRTNRKLVYSNSATMLSPTVVDDDVEGSDTAVTPVTARTKSGGVHDEQDGVAAAPIMKRLEGAAASHDTLSPPCLAASDVNGASPSAHWTSSALPCHNALPAPSAVEAATSPSSSSAAHAKTAPLRGPIAQGSGETADLQDAHRRLPPSASAPSEVERVDAEIESAMLEMEKRLQRHGHHSGAATTGANSDGCVASHSRTPSWRRSEGENPKRTESNRMENQRAHSSSSFSATHDAAVDAADADSVKSAHEEDWLARQRCKQARVCDAERFNTHRSGCALGRGAPARASAAYMFFSRQLRPQEDRRGRIYELAKALGGDGSYAAFRGPGGGLLASPLADEQSRDSVEGAAPLCIPCAAGDTLVSLGDAVASSADMAMFSPQSMPVSPVQGAVFAPHQNEFTAAGLQVYYSGCGLSSGAREPRRCPHLSSPTLLDSLVVEGMSSAATAEGVSTAVAAAAVLTVNASETSSCTPFTAHRPRPPPRMLCPPTPSPSPSPSRSIAMDPALAAAANAEEGKEPDAGVMEASFFSEVAPDAEPQLQSQARNANALPGQSLLEPCTANLGVEAVNTMPLEATTAVANSATSSPRQMPLRPSSSALVVPADTVAPAAASAVATAAAADVDSDAGVSVIGSSSSFRKRVVEGNGGSDTGLQGELANREGALTEPRAAADTSVPVGDADGPLSLSPRCASSEPSKPQLHGGHTFASSAYRADSAPQHVGVVARNSASCVGCGQAASFAASHRSISPPSAAVTAAVPLMPHDGAGEDSPILPICATSFPHSGQSTGRMSLPPSQRDGCCGAFSSWSTSSAACEGTEGDNTVDVANDATDDVVQGHACTIRQSAITRKSLSTAVAEGEEHPQVQMRLLSSSAASPSPIRPPTDGASDKERLHDELPTLDFCAGGGGEVGDCQHDDADSSDEYDESHLCCDGTSSPAEPTAAAATCKTRQRDTLEGLHLDVDDDDGEDTEGQTWAEEAVRRSEGKCAVLRLELTCATERAVAAEAKAQVRERECAELHALVSRMQAQLAAARKATELATSKTRADAEVQVSVSTASLDDMAAPAFSSRNSPNRLGTTPSSMRKDTALAEGTVWRRRHDIVAQELATLKGSMAEQLAVLDRLGMLPPFSEERVCAAERRLRHVKVAHAPGTTMKASRPDAMISEAPHTLARSTCVDSAASVDFSAGGASVTAATKKIQARDGNKIVALLSQRKQNGHREKPAAAVDAMATGATDSATTPSTSAPPVKRDGSEDRRSTLDAKENHYVV</sequence>
<feature type="region of interest" description="Disordered" evidence="1">
    <location>
        <begin position="1129"/>
        <end position="1149"/>
    </location>
</feature>
<feature type="compositionally biased region" description="Pro residues" evidence="1">
    <location>
        <begin position="743"/>
        <end position="757"/>
    </location>
</feature>
<accession>E9ASY9</accession>
<feature type="region of interest" description="Disordered" evidence="1">
    <location>
        <begin position="731"/>
        <end position="762"/>
    </location>
</feature>
<organism evidence="2 3">
    <name type="scientific">Leishmania mexicana (strain MHOM/GT/2001/U1103)</name>
    <dbReference type="NCBI Taxonomy" id="929439"/>
    <lineage>
        <taxon>Eukaryota</taxon>
        <taxon>Discoba</taxon>
        <taxon>Euglenozoa</taxon>
        <taxon>Kinetoplastea</taxon>
        <taxon>Metakinetoplastina</taxon>
        <taxon>Trypanosomatida</taxon>
        <taxon>Trypanosomatidae</taxon>
        <taxon>Leishmaniinae</taxon>
        <taxon>Leishmania</taxon>
    </lineage>
</organism>
<feature type="region of interest" description="Disordered" evidence="1">
    <location>
        <begin position="1469"/>
        <end position="1525"/>
    </location>
</feature>
<evidence type="ECO:0000313" key="2">
    <source>
        <dbReference type="EMBL" id="CBZ26063.1"/>
    </source>
</evidence>
<dbReference type="VEuPathDB" id="TriTrypDB:LmxM.36.2120"/>
<feature type="region of interest" description="Disordered" evidence="1">
    <location>
        <begin position="123"/>
        <end position="169"/>
    </location>
</feature>
<dbReference type="PhylomeDB" id="E9ASY9"/>
<feature type="compositionally biased region" description="Polar residues" evidence="1">
    <location>
        <begin position="233"/>
        <end position="246"/>
    </location>
</feature>
<dbReference type="RefSeq" id="XP_003874563.1">
    <property type="nucleotide sequence ID" value="XM_003874514.1"/>
</dbReference>
<feature type="compositionally biased region" description="Basic and acidic residues" evidence="1">
    <location>
        <begin position="129"/>
        <end position="151"/>
    </location>
</feature>
<evidence type="ECO:0000313" key="3">
    <source>
        <dbReference type="Proteomes" id="UP000007259"/>
    </source>
</evidence>
<dbReference type="Proteomes" id="UP000007259">
    <property type="component" value="Chromosome 20"/>
</dbReference>
<feature type="region of interest" description="Disordered" evidence="1">
    <location>
        <begin position="369"/>
        <end position="420"/>
    </location>
</feature>
<dbReference type="KEGG" id="lmi:LMXM_36_2120"/>
<keyword evidence="3" id="KW-1185">Reference proteome</keyword>
<feature type="compositionally biased region" description="Low complexity" evidence="1">
    <location>
        <begin position="369"/>
        <end position="386"/>
    </location>
</feature>
<feature type="compositionally biased region" description="Basic and acidic residues" evidence="1">
    <location>
        <begin position="1504"/>
        <end position="1525"/>
    </location>
</feature>
<feature type="compositionally biased region" description="Basic and acidic residues" evidence="1">
    <location>
        <begin position="24"/>
        <end position="34"/>
    </location>
</feature>
<gene>
    <name evidence="2" type="ORF">LMXM_36_2120</name>
</gene>
<feature type="compositionally biased region" description="Low complexity" evidence="1">
    <location>
        <begin position="1480"/>
        <end position="1503"/>
    </location>
</feature>
<dbReference type="GeneID" id="13448017"/>
<protein>
    <submittedName>
        <fullName evidence="2">Uncharacterized protein</fullName>
    </submittedName>
</protein>
<proteinExistence type="predicted"/>
<feature type="region of interest" description="Disordered" evidence="1">
    <location>
        <begin position="925"/>
        <end position="964"/>
    </location>
</feature>
<feature type="region of interest" description="Disordered" evidence="1">
    <location>
        <begin position="1321"/>
        <end position="1342"/>
    </location>
</feature>
<dbReference type="EMBL" id="FR799573">
    <property type="protein sequence ID" value="CBZ26063.1"/>
    <property type="molecule type" value="Genomic_DNA"/>
</dbReference>
<dbReference type="OMA" id="PPRMLCP"/>
<evidence type="ECO:0000256" key="1">
    <source>
        <dbReference type="SAM" id="MobiDB-lite"/>
    </source>
</evidence>
<dbReference type="OrthoDB" id="267769at2759"/>
<feature type="compositionally biased region" description="Polar residues" evidence="1">
    <location>
        <begin position="1325"/>
        <end position="1339"/>
    </location>
</feature>
<feature type="region of interest" description="Disordered" evidence="1">
    <location>
        <begin position="436"/>
        <end position="506"/>
    </location>
</feature>
<reference evidence="2 3" key="1">
    <citation type="journal article" date="2011" name="Genome Res.">
        <title>Chromosome and gene copy number variation allow major structural change between species and strains of Leishmania.</title>
        <authorList>
            <person name="Rogers M.B."/>
            <person name="Hilley J.D."/>
            <person name="Dickens N.J."/>
            <person name="Wilkes J."/>
            <person name="Bates P.A."/>
            <person name="Depledge D.P."/>
            <person name="Harris D."/>
            <person name="Her Y."/>
            <person name="Herzyk P."/>
            <person name="Imamura H."/>
            <person name="Otto T.D."/>
            <person name="Sanders M."/>
            <person name="Seeger K."/>
            <person name="Dujardin J.C."/>
            <person name="Berriman M."/>
            <person name="Smith D.F."/>
            <person name="Hertz-Fowler C."/>
            <person name="Mottram J.C."/>
        </authorList>
    </citation>
    <scope>NUCLEOTIDE SEQUENCE [LARGE SCALE GENOMIC DNA]</scope>
    <source>
        <strain evidence="2 3">MHOM/GT/2001/U1103</strain>
    </source>
</reference>
<feature type="compositionally biased region" description="Basic and acidic residues" evidence="1">
    <location>
        <begin position="466"/>
        <end position="485"/>
    </location>
</feature>